<gene>
    <name evidence="1" type="ORF">CTOB1V02_LOCUS2338</name>
</gene>
<dbReference type="AlphaFoldDB" id="A0A7R8W4S1"/>
<name>A0A7R8W4S1_9CRUS</name>
<dbReference type="EMBL" id="OB660357">
    <property type="protein sequence ID" value="CAD7224373.1"/>
    <property type="molecule type" value="Genomic_DNA"/>
</dbReference>
<accession>A0A7R8W4S1</accession>
<sequence>MAASRTVVKDKALALVDPVLLDQRRLSLRHRPILLASPRLPSSLGSQEVDAGWFMFQSVLADLLNRIPLRVQRRKGHTRETSKTERGVESNVLFPVTQSSAFSMVLNIEGPKTPLVSKASGSKRWHSARMRYFVLFSPSAASSADDGCMALEMMMLRGAKESTHVASQTKLRPLEKGRMVIPPGRLSSSLSSPIGSNENGIPVDFWMARSITRPSVQNDVGRASASASLQETACCPRASIEFAHLPFRSRRSGPIWTLKQTG</sequence>
<evidence type="ECO:0000313" key="1">
    <source>
        <dbReference type="EMBL" id="CAD7224373.1"/>
    </source>
</evidence>
<proteinExistence type="predicted"/>
<protein>
    <submittedName>
        <fullName evidence="1">Uncharacterized protein</fullName>
    </submittedName>
</protein>
<organism evidence="1">
    <name type="scientific">Cyprideis torosa</name>
    <dbReference type="NCBI Taxonomy" id="163714"/>
    <lineage>
        <taxon>Eukaryota</taxon>
        <taxon>Metazoa</taxon>
        <taxon>Ecdysozoa</taxon>
        <taxon>Arthropoda</taxon>
        <taxon>Crustacea</taxon>
        <taxon>Oligostraca</taxon>
        <taxon>Ostracoda</taxon>
        <taxon>Podocopa</taxon>
        <taxon>Podocopida</taxon>
        <taxon>Cytherocopina</taxon>
        <taxon>Cytheroidea</taxon>
        <taxon>Cytherideidae</taxon>
        <taxon>Cyprideis</taxon>
    </lineage>
</organism>
<reference evidence="1" key="1">
    <citation type="submission" date="2020-11" db="EMBL/GenBank/DDBJ databases">
        <authorList>
            <person name="Tran Van P."/>
        </authorList>
    </citation>
    <scope>NUCLEOTIDE SEQUENCE</scope>
</reference>